<dbReference type="RefSeq" id="WP_145273498.1">
    <property type="nucleotide sequence ID" value="NZ_CP036426.1"/>
</dbReference>
<evidence type="ECO:0000256" key="5">
    <source>
        <dbReference type="ARBA" id="ARBA00022825"/>
    </source>
</evidence>
<dbReference type="FunFam" id="3.40.50.1820:FF:000028">
    <property type="entry name" value="S9 family peptidase"/>
    <property type="match status" value="1"/>
</dbReference>
<evidence type="ECO:0000313" key="9">
    <source>
        <dbReference type="EMBL" id="QDV36739.1"/>
    </source>
</evidence>
<feature type="chain" id="PRO_5021790937" evidence="7">
    <location>
        <begin position="22"/>
        <end position="711"/>
    </location>
</feature>
<keyword evidence="10" id="KW-1185">Reference proteome</keyword>
<feature type="signal peptide" evidence="7">
    <location>
        <begin position="1"/>
        <end position="21"/>
    </location>
</feature>
<evidence type="ECO:0000256" key="4">
    <source>
        <dbReference type="ARBA" id="ARBA00022801"/>
    </source>
</evidence>
<dbReference type="Pfam" id="PF07676">
    <property type="entry name" value="PD40"/>
    <property type="match status" value="3"/>
</dbReference>
<keyword evidence="4 9" id="KW-0378">Hydrolase</keyword>
<evidence type="ECO:0000313" key="10">
    <source>
        <dbReference type="Proteomes" id="UP000317835"/>
    </source>
</evidence>
<evidence type="ECO:0000256" key="2">
    <source>
        <dbReference type="ARBA" id="ARBA00022670"/>
    </source>
</evidence>
<evidence type="ECO:0000256" key="7">
    <source>
        <dbReference type="SAM" id="SignalP"/>
    </source>
</evidence>
<dbReference type="SUPFAM" id="SSF69304">
    <property type="entry name" value="Tricorn protease N-terminal domain"/>
    <property type="match status" value="1"/>
</dbReference>
<dbReference type="GO" id="GO:0004252">
    <property type="term" value="F:serine-type endopeptidase activity"/>
    <property type="evidence" value="ECO:0007669"/>
    <property type="project" value="TreeGrafter"/>
</dbReference>
<dbReference type="GO" id="GO:0006508">
    <property type="term" value="P:proteolysis"/>
    <property type="evidence" value="ECO:0007669"/>
    <property type="project" value="UniProtKB-KW"/>
</dbReference>
<dbReference type="OrthoDB" id="269409at2"/>
<feature type="region of interest" description="Disordered" evidence="6">
    <location>
        <begin position="312"/>
        <end position="335"/>
    </location>
</feature>
<keyword evidence="5" id="KW-0720">Serine protease</keyword>
<dbReference type="Pfam" id="PF00326">
    <property type="entry name" value="Peptidase_S9"/>
    <property type="match status" value="1"/>
</dbReference>
<gene>
    <name evidence="9" type="primary">ptpA_3</name>
    <name evidence="9" type="ORF">ElP_46680</name>
</gene>
<dbReference type="InterPro" id="IPR029058">
    <property type="entry name" value="AB_hydrolase_fold"/>
</dbReference>
<accession>A0A518H790</accession>
<dbReference type="Gene3D" id="2.120.10.30">
    <property type="entry name" value="TolB, C-terminal domain"/>
    <property type="match status" value="2"/>
</dbReference>
<keyword evidence="2" id="KW-0645">Protease</keyword>
<dbReference type="AlphaFoldDB" id="A0A518H790"/>
<dbReference type="PANTHER" id="PTHR42776:SF13">
    <property type="entry name" value="DIPEPTIDYL-PEPTIDASE 5"/>
    <property type="match status" value="1"/>
</dbReference>
<dbReference type="SUPFAM" id="SSF53474">
    <property type="entry name" value="alpha/beta-Hydrolases"/>
    <property type="match status" value="1"/>
</dbReference>
<dbReference type="Gene3D" id="3.40.50.1820">
    <property type="entry name" value="alpha/beta hydrolase"/>
    <property type="match status" value="1"/>
</dbReference>
<dbReference type="InterPro" id="IPR011042">
    <property type="entry name" value="6-blade_b-propeller_TolB-like"/>
</dbReference>
<dbReference type="InterPro" id="IPR001375">
    <property type="entry name" value="Peptidase_S9_cat"/>
</dbReference>
<dbReference type="Proteomes" id="UP000317835">
    <property type="component" value="Chromosome"/>
</dbReference>
<name>A0A518H790_9BACT</name>
<dbReference type="KEGG" id="tpla:ElP_46680"/>
<protein>
    <submittedName>
        <fullName evidence="9">Prolyl tripeptidyl peptidase</fullName>
        <ecNumber evidence="9">3.4.14.12</ecNumber>
    </submittedName>
</protein>
<dbReference type="EC" id="3.4.14.12" evidence="9"/>
<proteinExistence type="inferred from homology"/>
<evidence type="ECO:0000259" key="8">
    <source>
        <dbReference type="Pfam" id="PF00326"/>
    </source>
</evidence>
<evidence type="ECO:0000256" key="3">
    <source>
        <dbReference type="ARBA" id="ARBA00022729"/>
    </source>
</evidence>
<keyword evidence="3 7" id="KW-0732">Signal</keyword>
<organism evidence="9 10">
    <name type="scientific">Tautonia plasticadhaerens</name>
    <dbReference type="NCBI Taxonomy" id="2527974"/>
    <lineage>
        <taxon>Bacteria</taxon>
        <taxon>Pseudomonadati</taxon>
        <taxon>Planctomycetota</taxon>
        <taxon>Planctomycetia</taxon>
        <taxon>Isosphaerales</taxon>
        <taxon>Isosphaeraceae</taxon>
        <taxon>Tautonia</taxon>
    </lineage>
</organism>
<dbReference type="InterPro" id="IPR011659">
    <property type="entry name" value="WD40"/>
</dbReference>
<feature type="domain" description="Peptidase S9 prolyl oligopeptidase catalytic" evidence="8">
    <location>
        <begin position="502"/>
        <end position="710"/>
    </location>
</feature>
<dbReference type="PANTHER" id="PTHR42776">
    <property type="entry name" value="SERINE PEPTIDASE S9 FAMILY MEMBER"/>
    <property type="match status" value="1"/>
</dbReference>
<reference evidence="9 10" key="1">
    <citation type="submission" date="2019-02" db="EMBL/GenBank/DDBJ databases">
        <title>Deep-cultivation of Planctomycetes and their phenomic and genomic characterization uncovers novel biology.</title>
        <authorList>
            <person name="Wiegand S."/>
            <person name="Jogler M."/>
            <person name="Boedeker C."/>
            <person name="Pinto D."/>
            <person name="Vollmers J."/>
            <person name="Rivas-Marin E."/>
            <person name="Kohn T."/>
            <person name="Peeters S.H."/>
            <person name="Heuer A."/>
            <person name="Rast P."/>
            <person name="Oberbeckmann S."/>
            <person name="Bunk B."/>
            <person name="Jeske O."/>
            <person name="Meyerdierks A."/>
            <person name="Storesund J.E."/>
            <person name="Kallscheuer N."/>
            <person name="Luecker S."/>
            <person name="Lage O.M."/>
            <person name="Pohl T."/>
            <person name="Merkel B.J."/>
            <person name="Hornburger P."/>
            <person name="Mueller R.-W."/>
            <person name="Bruemmer F."/>
            <person name="Labrenz M."/>
            <person name="Spormann A.M."/>
            <person name="Op den Camp H."/>
            <person name="Overmann J."/>
            <person name="Amann R."/>
            <person name="Jetten M.S.M."/>
            <person name="Mascher T."/>
            <person name="Medema M.H."/>
            <person name="Devos D.P."/>
            <person name="Kaster A.-K."/>
            <person name="Ovreas L."/>
            <person name="Rohde M."/>
            <person name="Galperin M.Y."/>
            <person name="Jogler C."/>
        </authorList>
    </citation>
    <scope>NUCLEOTIDE SEQUENCE [LARGE SCALE GENOMIC DNA]</scope>
    <source>
        <strain evidence="9 10">ElP</strain>
    </source>
</reference>
<sequence length="711" mass="78028" precursor="true">MTRLVPLLLIAALAFTGRLFAAGRPMTVDDLLAVKTVSDPQVSPDGTRVVYVVSEIDRESSKSNSDLWLVPVSGGEPKRLTTAKESDSHPRWSPDGSSIAFLSSRGGSAQVWLLPMDGGEARQLTTLPIDVDGPIWSPTGEHLAVVARVYPGMSPEETAKKDKEQAEAKTQVKAYDNLMVRHWSSWDDAKRSHPFVVDAKTGEARDLTPDLPVNVPPQPFGGSSDYSFSSDGKTLAFTAEPRKDHPWSTNTDIWLVSVEGGEPTNLTADNEGADAQPAFSPDSFALAYLSQARGGFEADQWVLKAMFDPGGVSPRDDSRGDIRPGSPRLPDPIPVTKRLDRPVNSFSWVGNWGGNGKRPFLAVIDDAGSVSIAEVGLKPITEGNIISWEGEARRIVTGHANGSPQMTPDGQTIVFTRSAAHKPAEIYRVPAEGGEPVQLTRHNDDLVAQLDLSPAESFTFSGADGDEVQGWLVRPPGFDRSKKYPVLFLIHGGPQGSWHDSWHARWNLGLFAAPGYAVVAINPRGSTGFGQEFTDQISTDWSGRVYEDLMKGLDHALATYPFLDAEKLAAAGGSYGGYMVNWIAGHSDRFSALISHAGVFDLHSMYFTTEELWFPEWEFGGPPWTSPENYQVHSPSNFVEHFETPTLVIHGALDFRVPDAQGLGMFTALQRRGVPSRYVFFPDEGHWIAKVENRVVWWDEVHSWLKRYLEP</sequence>
<dbReference type="Pfam" id="PF26549">
    <property type="entry name" value="Tricorn_N"/>
    <property type="match status" value="1"/>
</dbReference>
<evidence type="ECO:0000256" key="1">
    <source>
        <dbReference type="ARBA" id="ARBA00010040"/>
    </source>
</evidence>
<evidence type="ECO:0000256" key="6">
    <source>
        <dbReference type="SAM" id="MobiDB-lite"/>
    </source>
</evidence>
<comment type="similarity">
    <text evidence="1">Belongs to the peptidase S9C family.</text>
</comment>
<dbReference type="EMBL" id="CP036426">
    <property type="protein sequence ID" value="QDV36739.1"/>
    <property type="molecule type" value="Genomic_DNA"/>
</dbReference>